<dbReference type="InterPro" id="IPR013702">
    <property type="entry name" value="FIST_domain_N"/>
</dbReference>
<comment type="caution">
    <text evidence="3">The sequence shown here is derived from an EMBL/GenBank/DDBJ whole genome shotgun (WGS) entry which is preliminary data.</text>
</comment>
<dbReference type="SMART" id="SM00897">
    <property type="entry name" value="FIST"/>
    <property type="match status" value="1"/>
</dbReference>
<name>A0A366I9H8_9GAMM</name>
<dbReference type="EMBL" id="QNRY01000003">
    <property type="protein sequence ID" value="RBP66601.1"/>
    <property type="molecule type" value="Genomic_DNA"/>
</dbReference>
<dbReference type="PANTHER" id="PTHR40252:SF2">
    <property type="entry name" value="BLR0328 PROTEIN"/>
    <property type="match status" value="1"/>
</dbReference>
<dbReference type="Proteomes" id="UP000253046">
    <property type="component" value="Unassembled WGS sequence"/>
</dbReference>
<feature type="domain" description="FIST" evidence="1">
    <location>
        <begin position="41"/>
        <end position="255"/>
    </location>
</feature>
<dbReference type="Pfam" id="PF10442">
    <property type="entry name" value="FIST_C"/>
    <property type="match status" value="1"/>
</dbReference>
<proteinExistence type="predicted"/>
<evidence type="ECO:0000259" key="1">
    <source>
        <dbReference type="SMART" id="SM00897"/>
    </source>
</evidence>
<organism evidence="3 4">
    <name type="scientific">Brenneria salicis ATCC 15712 = DSM 30166</name>
    <dbReference type="NCBI Taxonomy" id="714314"/>
    <lineage>
        <taxon>Bacteria</taxon>
        <taxon>Pseudomonadati</taxon>
        <taxon>Pseudomonadota</taxon>
        <taxon>Gammaproteobacteria</taxon>
        <taxon>Enterobacterales</taxon>
        <taxon>Pectobacteriaceae</taxon>
        <taxon>Brenneria</taxon>
    </lineage>
</organism>
<dbReference type="InterPro" id="IPR019494">
    <property type="entry name" value="FIST_C"/>
</dbReference>
<feature type="domain" description="FIST C-domain" evidence="2">
    <location>
        <begin position="261"/>
        <end position="386"/>
    </location>
</feature>
<keyword evidence="4" id="KW-1185">Reference proteome</keyword>
<accession>A0A366I9H8</accession>
<dbReference type="PANTHER" id="PTHR40252">
    <property type="entry name" value="BLR0328 PROTEIN"/>
    <property type="match status" value="1"/>
</dbReference>
<dbReference type="SMART" id="SM01204">
    <property type="entry name" value="FIST_C"/>
    <property type="match status" value="1"/>
</dbReference>
<gene>
    <name evidence="3" type="ORF">DES54_103131</name>
</gene>
<evidence type="ECO:0000259" key="2">
    <source>
        <dbReference type="SMART" id="SM01204"/>
    </source>
</evidence>
<dbReference type="AlphaFoldDB" id="A0A366I9H8"/>
<protein>
    <recommendedName>
        <fullName evidence="5">FIST-like protein</fullName>
    </recommendedName>
</protein>
<evidence type="ECO:0000313" key="4">
    <source>
        <dbReference type="Proteomes" id="UP000253046"/>
    </source>
</evidence>
<evidence type="ECO:0000313" key="3">
    <source>
        <dbReference type="EMBL" id="RBP66601.1"/>
    </source>
</evidence>
<sequence length="504" mass="55917">MGILSSFRSGAGYFGFKSPVSGVFDCDSLPTSLNKLGIADKGGILLVFIPPDADFFTVSKAWQRFSDSKTTVITLSSTGTLCNRVNASMYCEMTSGQGSWLWLPQTLIAHHEVHVVDLHVQGKATASQRSAAIRSELERLNVNMRLCADRTFAMVYCDGLSASEGFLMQAWYASGRFPCMAIGGSAGGKLDFSATYIGYDDQILQGKAVLIFCQMADGKSFAPFKSQNFEPTRQSWLVAEADPVARTVESVFDTHGRPQSIIQALAEYFHCQSDQIARHLEGKTFGVKVDNEYFIRSVATMQTDSLTFFCDLEFGDRLYLLHATDFIAATRRDWQQFVSEKGKPIGLLLNDCVLRRLNNENALAQANLFDNVPAAGFSSFGEIFGVPINQTLSALAFFDHDIQAMSHFPIEYAAFAGHYSHRALRRWEAMHHIQTGVINRVIAYQEALSPLLTALPQLEHATSRQTETLDMAESNIRAISEAATQTRIAQNHLEYELNQLEQIS</sequence>
<reference evidence="3 4" key="1">
    <citation type="submission" date="2018-06" db="EMBL/GenBank/DDBJ databases">
        <title>Genomic Encyclopedia of Type Strains, Phase IV (KMG-IV): sequencing the most valuable type-strain genomes for metagenomic binning, comparative biology and taxonomic classification.</title>
        <authorList>
            <person name="Goeker M."/>
        </authorList>
    </citation>
    <scope>NUCLEOTIDE SEQUENCE [LARGE SCALE GENOMIC DNA]</scope>
    <source>
        <strain evidence="3 4">DSM 30166</strain>
    </source>
</reference>
<dbReference type="Pfam" id="PF08495">
    <property type="entry name" value="FIST"/>
    <property type="match status" value="1"/>
</dbReference>
<evidence type="ECO:0008006" key="5">
    <source>
        <dbReference type="Google" id="ProtNLM"/>
    </source>
</evidence>